<dbReference type="AlphaFoldDB" id="A0A9Q9ASY2"/>
<sequence>MATTAPSPAWLARTQKRRVGDNVMLRRPSEVPSTYSTHSTITNSIYSTYSNEPTDASPSSPHSSVSTTNSSIPENFEKLQALQTQVQKNNAQIAANEERMREILRRDDERGAMLSKRLAEVSQLNKQLDMLSTLFYRAEKVAMGDYHAGLSE</sequence>
<evidence type="ECO:0000313" key="3">
    <source>
        <dbReference type="Proteomes" id="UP001056384"/>
    </source>
</evidence>
<reference evidence="2" key="1">
    <citation type="submission" date="2022-06" db="EMBL/GenBank/DDBJ databases">
        <title>Complete genome sequences of two strains of the flax pathogen Septoria linicola.</title>
        <authorList>
            <person name="Lapalu N."/>
            <person name="Simon A."/>
            <person name="Demenou B."/>
            <person name="Paumier D."/>
            <person name="Guillot M.-P."/>
            <person name="Gout L."/>
            <person name="Valade R."/>
        </authorList>
    </citation>
    <scope>NUCLEOTIDE SEQUENCE</scope>
    <source>
        <strain evidence="2">SE15195</strain>
    </source>
</reference>
<dbReference type="Proteomes" id="UP001056384">
    <property type="component" value="Chromosome 4"/>
</dbReference>
<name>A0A9Q9ASY2_9PEZI</name>
<evidence type="ECO:0000313" key="2">
    <source>
        <dbReference type="EMBL" id="USW51970.1"/>
    </source>
</evidence>
<dbReference type="OrthoDB" id="3649672at2759"/>
<accession>A0A9Q9ASY2</accession>
<proteinExistence type="predicted"/>
<gene>
    <name evidence="2" type="ORF">Slin15195_G052890</name>
</gene>
<feature type="region of interest" description="Disordered" evidence="1">
    <location>
        <begin position="1"/>
        <end position="72"/>
    </location>
</feature>
<protein>
    <submittedName>
        <fullName evidence="2">Uncharacterized protein</fullName>
    </submittedName>
</protein>
<feature type="compositionally biased region" description="Low complexity" evidence="1">
    <location>
        <begin position="33"/>
        <end position="71"/>
    </location>
</feature>
<dbReference type="EMBL" id="CP099421">
    <property type="protein sequence ID" value="USW51970.1"/>
    <property type="molecule type" value="Genomic_DNA"/>
</dbReference>
<keyword evidence="3" id="KW-1185">Reference proteome</keyword>
<evidence type="ECO:0000256" key="1">
    <source>
        <dbReference type="SAM" id="MobiDB-lite"/>
    </source>
</evidence>
<organism evidence="2 3">
    <name type="scientific">Septoria linicola</name>
    <dbReference type="NCBI Taxonomy" id="215465"/>
    <lineage>
        <taxon>Eukaryota</taxon>
        <taxon>Fungi</taxon>
        <taxon>Dikarya</taxon>
        <taxon>Ascomycota</taxon>
        <taxon>Pezizomycotina</taxon>
        <taxon>Dothideomycetes</taxon>
        <taxon>Dothideomycetidae</taxon>
        <taxon>Mycosphaerellales</taxon>
        <taxon>Mycosphaerellaceae</taxon>
        <taxon>Septoria</taxon>
    </lineage>
</organism>